<reference evidence="1" key="1">
    <citation type="submission" date="2015-04" db="UniProtKB">
        <authorList>
            <consortium name="EnsemblPlants"/>
        </authorList>
    </citation>
    <scope>IDENTIFICATION</scope>
</reference>
<evidence type="ECO:0000313" key="1">
    <source>
        <dbReference type="EnsemblPlants" id="OGLUM12G11820.1"/>
    </source>
</evidence>
<protein>
    <submittedName>
        <fullName evidence="1">Uncharacterized protein</fullName>
    </submittedName>
</protein>
<dbReference type="Proteomes" id="UP000026961">
    <property type="component" value="Chromosome 12"/>
</dbReference>
<accession>A0A0E0BS44</accession>
<proteinExistence type="predicted"/>
<reference evidence="1" key="2">
    <citation type="submission" date="2018-05" db="EMBL/GenBank/DDBJ databases">
        <title>OgluRS3 (Oryza glumaepatula Reference Sequence Version 3).</title>
        <authorList>
            <person name="Zhang J."/>
            <person name="Kudrna D."/>
            <person name="Lee S."/>
            <person name="Talag J."/>
            <person name="Welchert J."/>
            <person name="Wing R.A."/>
        </authorList>
    </citation>
    <scope>NUCLEOTIDE SEQUENCE [LARGE SCALE GENOMIC DNA]</scope>
</reference>
<dbReference type="Gramene" id="OGLUM12G11820.1">
    <property type="protein sequence ID" value="OGLUM12G11820.1"/>
    <property type="gene ID" value="OGLUM12G11820"/>
</dbReference>
<dbReference type="EnsemblPlants" id="OGLUM12G11820.1">
    <property type="protein sequence ID" value="OGLUM12G11820.1"/>
    <property type="gene ID" value="OGLUM12G11820"/>
</dbReference>
<dbReference type="HOGENOM" id="CLU_1899453_0_0_1"/>
<sequence>MGPSFMEFIYGWVVDSNDFPLPIALVEISGRCKTNDHGKKDAIELFELLGTKSGRYLYELDSHLDIHERTYGLVWVLETGGVAERLMMNVVFFMGDGDLVVLVVGKIAFVLSNMLYEDMKAGPDRVLVVYDQTS</sequence>
<dbReference type="AlphaFoldDB" id="A0A0E0BS44"/>
<name>A0A0E0BS44_9ORYZ</name>
<evidence type="ECO:0000313" key="2">
    <source>
        <dbReference type="Proteomes" id="UP000026961"/>
    </source>
</evidence>
<keyword evidence="2" id="KW-1185">Reference proteome</keyword>
<organism evidence="1">
    <name type="scientific">Oryza glumipatula</name>
    <dbReference type="NCBI Taxonomy" id="40148"/>
    <lineage>
        <taxon>Eukaryota</taxon>
        <taxon>Viridiplantae</taxon>
        <taxon>Streptophyta</taxon>
        <taxon>Embryophyta</taxon>
        <taxon>Tracheophyta</taxon>
        <taxon>Spermatophyta</taxon>
        <taxon>Magnoliopsida</taxon>
        <taxon>Liliopsida</taxon>
        <taxon>Poales</taxon>
        <taxon>Poaceae</taxon>
        <taxon>BOP clade</taxon>
        <taxon>Oryzoideae</taxon>
        <taxon>Oryzeae</taxon>
        <taxon>Oryzinae</taxon>
        <taxon>Oryza</taxon>
    </lineage>
</organism>